<dbReference type="InterPro" id="IPR027417">
    <property type="entry name" value="P-loop_NTPase"/>
</dbReference>
<protein>
    <recommendedName>
        <fullName evidence="3">G domain-containing protein</fullName>
    </recommendedName>
</protein>
<gene>
    <name evidence="1" type="ORF">B0T18DRAFT_420344</name>
</gene>
<name>A0AA40ELG5_9PEZI</name>
<reference evidence="1" key="1">
    <citation type="submission" date="2023-06" db="EMBL/GenBank/DDBJ databases">
        <title>Genome-scale phylogeny and comparative genomics of the fungal order Sordariales.</title>
        <authorList>
            <consortium name="Lawrence Berkeley National Laboratory"/>
            <person name="Hensen N."/>
            <person name="Bonometti L."/>
            <person name="Westerberg I."/>
            <person name="Brannstrom I.O."/>
            <person name="Guillou S."/>
            <person name="Cros-Aarteil S."/>
            <person name="Calhoun S."/>
            <person name="Haridas S."/>
            <person name="Kuo A."/>
            <person name="Mondo S."/>
            <person name="Pangilinan J."/>
            <person name="Riley R."/>
            <person name="LaButti K."/>
            <person name="Andreopoulos B."/>
            <person name="Lipzen A."/>
            <person name="Chen C."/>
            <person name="Yanf M."/>
            <person name="Daum C."/>
            <person name="Ng V."/>
            <person name="Clum A."/>
            <person name="Steindorff A."/>
            <person name="Ohm R."/>
            <person name="Martin F."/>
            <person name="Silar P."/>
            <person name="Natvig D."/>
            <person name="Lalanne C."/>
            <person name="Gautier V."/>
            <person name="Ament-velasquez S.L."/>
            <person name="Kruys A."/>
            <person name="Hutchinson M.I."/>
            <person name="Powell A.J."/>
            <person name="Barry K."/>
            <person name="Miller A.N."/>
            <person name="Grigoriev I.V."/>
            <person name="Debuchy R."/>
            <person name="Gladieux P."/>
            <person name="Thoren M.H."/>
            <person name="Johannesson H."/>
        </authorList>
    </citation>
    <scope>NUCLEOTIDE SEQUENCE</scope>
    <source>
        <strain evidence="1">SMH3187-1</strain>
    </source>
</reference>
<proteinExistence type="predicted"/>
<dbReference type="AlphaFoldDB" id="A0AA40ELG5"/>
<evidence type="ECO:0000313" key="1">
    <source>
        <dbReference type="EMBL" id="KAK0741549.1"/>
    </source>
</evidence>
<evidence type="ECO:0008006" key="3">
    <source>
        <dbReference type="Google" id="ProtNLM"/>
    </source>
</evidence>
<dbReference type="SUPFAM" id="SSF52540">
    <property type="entry name" value="P-loop containing nucleoside triphosphate hydrolases"/>
    <property type="match status" value="1"/>
</dbReference>
<dbReference type="EMBL" id="JAUKUD010000006">
    <property type="protein sequence ID" value="KAK0741549.1"/>
    <property type="molecule type" value="Genomic_DNA"/>
</dbReference>
<organism evidence="1 2">
    <name type="scientific">Schizothecium vesticola</name>
    <dbReference type="NCBI Taxonomy" id="314040"/>
    <lineage>
        <taxon>Eukaryota</taxon>
        <taxon>Fungi</taxon>
        <taxon>Dikarya</taxon>
        <taxon>Ascomycota</taxon>
        <taxon>Pezizomycotina</taxon>
        <taxon>Sordariomycetes</taxon>
        <taxon>Sordariomycetidae</taxon>
        <taxon>Sordariales</taxon>
        <taxon>Schizotheciaceae</taxon>
        <taxon>Schizothecium</taxon>
    </lineage>
</organism>
<keyword evidence="2" id="KW-1185">Reference proteome</keyword>
<comment type="caution">
    <text evidence="1">The sequence shown here is derived from an EMBL/GenBank/DDBJ whole genome shotgun (WGS) entry which is preliminary data.</text>
</comment>
<sequence length="580" mass="65491">MPPYRVLNPDSPIVVLVIGPSQNGKTTFINRIIRMSGKPADLGQEGNRASSCTTKVGFYDVEIPTSEYVMFDRETRNEVDVPDIAVHEHKVLDGNWWRKQSSSRFDIRLRDPDAPYLKLRLIDTPGLDDSANKDFENMQDVLTTLNTLAKSPDEWQRNINAIVLVYNANNAFSYSFQTVIKHYHQCMPNLFGGLAVINTHFDLASLGRKKAHLLRDKLLSSPNDSARASIVKQRATDFRKALGETLSPSHFFLDSKPKETLAYPELLSRNTIAHIAAFWRAAKPMPITQMRLVKSADMVAIDTKLQRGLQVAIDRWSADLRDVRRAATDRQALRSSLQQMTTELTNSIDRLQSDLDRFDNDTAFLISTYTTNDDPSAVSLFFKGTVFRQRIQGSMTVTEPGYERFTVDTENCGRGRWLTQSCGFDAGGKTWRGQYEGEPGKAPNLLARSQTTNRVKYRDIIADKRREKRHDETKLADKQAELGERFTQLGLDPSAESNDNDTDKKLDKLVLYVETARNLVEVLRQPDPPIDKAFNAAARSRYVKRPGAITKQDLVDFIAAADLEFDLVGPLKKELADAEL</sequence>
<dbReference type="Proteomes" id="UP001172155">
    <property type="component" value="Unassembled WGS sequence"/>
</dbReference>
<accession>A0AA40ELG5</accession>
<dbReference type="Gene3D" id="3.40.50.300">
    <property type="entry name" value="P-loop containing nucleotide triphosphate hydrolases"/>
    <property type="match status" value="1"/>
</dbReference>
<evidence type="ECO:0000313" key="2">
    <source>
        <dbReference type="Proteomes" id="UP001172155"/>
    </source>
</evidence>